<organism evidence="1 2">
    <name type="scientific">Methylobacter tundripaludum</name>
    <dbReference type="NCBI Taxonomy" id="173365"/>
    <lineage>
        <taxon>Bacteria</taxon>
        <taxon>Pseudomonadati</taxon>
        <taxon>Pseudomonadota</taxon>
        <taxon>Gammaproteobacteria</taxon>
        <taxon>Methylococcales</taxon>
        <taxon>Methylococcaceae</taxon>
        <taxon>Methylobacter</taxon>
    </lineage>
</organism>
<keyword evidence="2" id="KW-1185">Reference proteome</keyword>
<sequence length="78" mass="8840">MSMRFMLVPKLLLGNPVREALGNRSCVALPPASMQVVASRNRTGSWSFQDCIPKLELGNERTLQFFALFVFFVDKKAY</sequence>
<dbReference type="EMBL" id="PTIY01000016">
    <property type="protein sequence ID" value="PPK66602.1"/>
    <property type="molecule type" value="Genomic_DNA"/>
</dbReference>
<proteinExistence type="predicted"/>
<name>A0A2S6GMY7_9GAMM</name>
<comment type="caution">
    <text evidence="1">The sequence shown here is derived from an EMBL/GenBank/DDBJ whole genome shotgun (WGS) entry which is preliminary data.</text>
</comment>
<accession>A0A2S6GMY7</accession>
<evidence type="ECO:0000313" key="1">
    <source>
        <dbReference type="EMBL" id="PPK66602.1"/>
    </source>
</evidence>
<gene>
    <name evidence="1" type="ORF">B0F88_11650</name>
</gene>
<dbReference type="Proteomes" id="UP000238071">
    <property type="component" value="Unassembled WGS sequence"/>
</dbReference>
<protein>
    <submittedName>
        <fullName evidence="1">Uncharacterized protein</fullName>
    </submittedName>
</protein>
<evidence type="ECO:0000313" key="2">
    <source>
        <dbReference type="Proteomes" id="UP000238071"/>
    </source>
</evidence>
<dbReference type="AlphaFoldDB" id="A0A2S6GMY7"/>
<reference evidence="1 2" key="1">
    <citation type="submission" date="2018-02" db="EMBL/GenBank/DDBJ databases">
        <title>Subsurface microbial communities from deep shales in Ohio and West Virginia, USA.</title>
        <authorList>
            <person name="Wrighton K."/>
        </authorList>
    </citation>
    <scope>NUCLEOTIDE SEQUENCE [LARGE SCALE GENOMIC DNA]</scope>
    <source>
        <strain evidence="1 2">OWC-G53F</strain>
    </source>
</reference>